<feature type="compositionally biased region" description="Polar residues" evidence="6">
    <location>
        <begin position="302"/>
        <end position="323"/>
    </location>
</feature>
<dbReference type="GO" id="GO:0005856">
    <property type="term" value="C:cytoskeleton"/>
    <property type="evidence" value="ECO:0007669"/>
    <property type="project" value="UniProtKB-SubCell"/>
</dbReference>
<dbReference type="PANTHER" id="PTHR11501">
    <property type="entry name" value="MICROTUBULE-ASSOCIATED PROTEIN"/>
    <property type="match status" value="1"/>
</dbReference>
<dbReference type="Proteomes" id="UP000749559">
    <property type="component" value="Unassembled WGS sequence"/>
</dbReference>
<dbReference type="InterPro" id="IPR001084">
    <property type="entry name" value="MAP_tubulin-bd_rpt"/>
</dbReference>
<evidence type="ECO:0000256" key="6">
    <source>
        <dbReference type="SAM" id="MobiDB-lite"/>
    </source>
</evidence>
<evidence type="ECO:0000256" key="2">
    <source>
        <dbReference type="ARBA" id="ARBA00022490"/>
    </source>
</evidence>
<dbReference type="InterPro" id="IPR027324">
    <property type="entry name" value="MAP2/MAP4/Tau"/>
</dbReference>
<dbReference type="Pfam" id="PF00418">
    <property type="entry name" value="Tubulin-binding"/>
    <property type="match status" value="3"/>
</dbReference>
<dbReference type="GO" id="GO:0000226">
    <property type="term" value="P:microtubule cytoskeleton organization"/>
    <property type="evidence" value="ECO:0007669"/>
    <property type="project" value="TreeGrafter"/>
</dbReference>
<comment type="caution">
    <text evidence="7">The sequence shown here is derived from an EMBL/GenBank/DDBJ whole genome shotgun (WGS) entry which is preliminary data.</text>
</comment>
<keyword evidence="4" id="KW-0677">Repeat</keyword>
<dbReference type="AlphaFoldDB" id="A0A8S4MW41"/>
<keyword evidence="5" id="KW-0206">Cytoskeleton</keyword>
<keyword evidence="8" id="KW-1185">Reference proteome</keyword>
<keyword evidence="2" id="KW-0963">Cytoplasm</keyword>
<proteinExistence type="predicted"/>
<evidence type="ECO:0000313" key="8">
    <source>
        <dbReference type="Proteomes" id="UP000749559"/>
    </source>
</evidence>
<feature type="compositionally biased region" description="Polar residues" evidence="6">
    <location>
        <begin position="266"/>
        <end position="275"/>
    </location>
</feature>
<protein>
    <recommendedName>
        <fullName evidence="9">Microtubule-associated protein</fullName>
    </recommendedName>
</protein>
<feature type="compositionally biased region" description="Basic residues" evidence="6">
    <location>
        <begin position="277"/>
        <end position="288"/>
    </location>
</feature>
<accession>A0A8S4MW41</accession>
<evidence type="ECO:0000256" key="4">
    <source>
        <dbReference type="ARBA" id="ARBA00022737"/>
    </source>
</evidence>
<organism evidence="7 8">
    <name type="scientific">Owenia fusiformis</name>
    <name type="common">Polychaete worm</name>
    <dbReference type="NCBI Taxonomy" id="6347"/>
    <lineage>
        <taxon>Eukaryota</taxon>
        <taxon>Metazoa</taxon>
        <taxon>Spiralia</taxon>
        <taxon>Lophotrochozoa</taxon>
        <taxon>Annelida</taxon>
        <taxon>Polychaeta</taxon>
        <taxon>Sedentaria</taxon>
        <taxon>Canalipalpata</taxon>
        <taxon>Sabellida</taxon>
        <taxon>Oweniida</taxon>
        <taxon>Oweniidae</taxon>
        <taxon>Owenia</taxon>
    </lineage>
</organism>
<dbReference type="GO" id="GO:0008017">
    <property type="term" value="F:microtubule binding"/>
    <property type="evidence" value="ECO:0007669"/>
    <property type="project" value="InterPro"/>
</dbReference>
<name>A0A8S4MW41_OWEFU</name>
<evidence type="ECO:0000256" key="5">
    <source>
        <dbReference type="ARBA" id="ARBA00023212"/>
    </source>
</evidence>
<dbReference type="EMBL" id="CAIIXF020000001">
    <property type="protein sequence ID" value="CAH1772641.1"/>
    <property type="molecule type" value="Genomic_DNA"/>
</dbReference>
<reference evidence="7" key="1">
    <citation type="submission" date="2022-03" db="EMBL/GenBank/DDBJ databases">
        <authorList>
            <person name="Martin C."/>
        </authorList>
    </citation>
    <scope>NUCLEOTIDE SEQUENCE</scope>
</reference>
<dbReference type="GO" id="GO:0043005">
    <property type="term" value="C:neuron projection"/>
    <property type="evidence" value="ECO:0007669"/>
    <property type="project" value="TreeGrafter"/>
</dbReference>
<evidence type="ECO:0000256" key="1">
    <source>
        <dbReference type="ARBA" id="ARBA00004245"/>
    </source>
</evidence>
<gene>
    <name evidence="7" type="ORF">OFUS_LOCUS369</name>
</gene>
<dbReference type="OrthoDB" id="9378527at2759"/>
<comment type="subcellular location">
    <subcellularLocation>
        <location evidence="1">Cytoplasm</location>
        <location evidence="1">Cytoskeleton</location>
    </subcellularLocation>
</comment>
<feature type="region of interest" description="Disordered" evidence="6">
    <location>
        <begin position="247"/>
        <end position="326"/>
    </location>
</feature>
<dbReference type="GO" id="GO:0031175">
    <property type="term" value="P:neuron projection development"/>
    <property type="evidence" value="ECO:0007669"/>
    <property type="project" value="TreeGrafter"/>
</dbReference>
<evidence type="ECO:0000313" key="7">
    <source>
        <dbReference type="EMBL" id="CAH1772641.1"/>
    </source>
</evidence>
<dbReference type="PANTHER" id="PTHR11501:SF18">
    <property type="entry name" value="MICROTUBULE-ASSOCIATED PROTEIN"/>
    <property type="match status" value="1"/>
</dbReference>
<sequence length="383" mass="43720">MSDLEDDTAPETYRYISKPGKLKWKAKPKIGSLEKISHMPGGGDVILEKNRICWKKEAKIGSLDNINHKPLGGNMPIFDQKPKWEKKSRCGSLGNIHYKPGGGDVDINNVEGTMRWGKWKPLPSINISGDSMNEWVDEKPKKGSTGFFRTSNTGALEYSTQRPLSRGVDYFTKTEPNPNFDYEAYVKNMEELKIIDESDFVKSKKAEARIHKPKQYKDKQGFKVEVKKTKHNKQTTHKGVHLSPLHVSHDENSYNANVPPNHDSLGATTGYNSNFLLKRKGKRPKKTLANRNNYEHEGSPRSEAQTRNSHTPTYGSLYQSTKMNNDKSISRYNQRSPYLMESVRTQHETPKLMKPLNRPMGYVPQSVRNDSHLDTRSSVFLIR</sequence>
<evidence type="ECO:0008006" key="9">
    <source>
        <dbReference type="Google" id="ProtNLM"/>
    </source>
</evidence>
<evidence type="ECO:0000256" key="3">
    <source>
        <dbReference type="ARBA" id="ARBA00022553"/>
    </source>
</evidence>
<keyword evidence="3" id="KW-0597">Phosphoprotein</keyword>